<dbReference type="Proteomes" id="UP000270296">
    <property type="component" value="Unassembled WGS sequence"/>
</dbReference>
<gene>
    <name evidence="2" type="ORF">SBAD_LOCUS2577</name>
</gene>
<evidence type="ECO:0000313" key="4">
    <source>
        <dbReference type="WBParaSite" id="SBAD_0000270501-mRNA-1"/>
    </source>
</evidence>
<reference evidence="4" key="1">
    <citation type="submission" date="2016-06" db="UniProtKB">
        <authorList>
            <consortium name="WormBaseParasite"/>
        </authorList>
    </citation>
    <scope>IDENTIFICATION</scope>
</reference>
<dbReference type="EMBL" id="UZAM01007297">
    <property type="protein sequence ID" value="VDO98161.1"/>
    <property type="molecule type" value="Genomic_DNA"/>
</dbReference>
<proteinExistence type="predicted"/>
<protein>
    <submittedName>
        <fullName evidence="2 4">Uncharacterized protein</fullName>
    </submittedName>
</protein>
<evidence type="ECO:0000313" key="2">
    <source>
        <dbReference type="EMBL" id="VDO98161.1"/>
    </source>
</evidence>
<reference evidence="2 3" key="2">
    <citation type="submission" date="2018-11" db="EMBL/GenBank/DDBJ databases">
        <authorList>
            <consortium name="Pathogen Informatics"/>
        </authorList>
    </citation>
    <scope>NUCLEOTIDE SEQUENCE [LARGE SCALE GENOMIC DNA]</scope>
</reference>
<sequence length="243" mass="27444">MVCFLRERERLEDGNDRAKQVHVQARGGRGEERARDGCHDGDGDNEVTRGEDIVHPLSSLHGSDFFADDRAADDGRRSTGHRMRAGATQISVNDDQSNMHPALITIDVYCKASHDTSKVEQSIASRYGIPGKSAVVRCAVKENSPSVTGFHFWLDSRLIQVDDKYQGNLNQLEQRTTSHRIARARCGLVFATCCAGSLDINWLMLRFTVYEDLRAYETQCDQWQNRVRAVIRLQESDQADDWT</sequence>
<dbReference type="AlphaFoldDB" id="A0A183IG33"/>
<evidence type="ECO:0000313" key="3">
    <source>
        <dbReference type="Proteomes" id="UP000270296"/>
    </source>
</evidence>
<feature type="region of interest" description="Disordered" evidence="1">
    <location>
        <begin position="21"/>
        <end position="46"/>
    </location>
</feature>
<organism evidence="4">
    <name type="scientific">Soboliphyme baturini</name>
    <dbReference type="NCBI Taxonomy" id="241478"/>
    <lineage>
        <taxon>Eukaryota</taxon>
        <taxon>Metazoa</taxon>
        <taxon>Ecdysozoa</taxon>
        <taxon>Nematoda</taxon>
        <taxon>Enoplea</taxon>
        <taxon>Dorylaimia</taxon>
        <taxon>Dioctophymatida</taxon>
        <taxon>Dioctophymatoidea</taxon>
        <taxon>Soboliphymatidae</taxon>
        <taxon>Soboliphyme</taxon>
    </lineage>
</organism>
<feature type="compositionally biased region" description="Basic and acidic residues" evidence="1">
    <location>
        <begin position="28"/>
        <end position="46"/>
    </location>
</feature>
<keyword evidence="3" id="KW-1185">Reference proteome</keyword>
<name>A0A183IG33_9BILA</name>
<evidence type="ECO:0000256" key="1">
    <source>
        <dbReference type="SAM" id="MobiDB-lite"/>
    </source>
</evidence>
<dbReference type="WBParaSite" id="SBAD_0000270501-mRNA-1">
    <property type="protein sequence ID" value="SBAD_0000270501-mRNA-1"/>
    <property type="gene ID" value="SBAD_0000270501"/>
</dbReference>
<accession>A0A183IG33</accession>